<proteinExistence type="predicted"/>
<name>A0A918RWQ4_9HYPH</name>
<dbReference type="PANTHER" id="PTHR30600">
    <property type="entry name" value="CYTOCHROME C PEROXIDASE-RELATED"/>
    <property type="match status" value="1"/>
</dbReference>
<keyword evidence="5" id="KW-0732">Signal</keyword>
<comment type="caution">
    <text evidence="7">The sequence shown here is derived from an EMBL/GenBank/DDBJ whole genome shotgun (WGS) entry which is preliminary data.</text>
</comment>
<dbReference type="GO" id="GO:0020037">
    <property type="term" value="F:heme binding"/>
    <property type="evidence" value="ECO:0007669"/>
    <property type="project" value="InterPro"/>
</dbReference>
<sequence length="503" mass="53985">MQKTTLLAGLATICIFAAAPWASDGYLRLDLSKSDRERVQQVTQPAGSFDAAEAFEAMQAGAATSTKPINANAFSNPSGNLSFEDQESFLLGNGLFRKDWATSPSSTLASDGLGPLFNARSCQSCHIKDGRGHAPLDADDPATTMLVRVSVPPDEEQQLAIAESLIPAAPHPSYGLQIQDFAAAGIPAEARVSVSYEDIEVSLAGGETVSLRKPTLTLSNPGYGAFGDDMMLSARVAPPMIGMGLLEAIHPSDILALADPEDSDGDGISGRPNWALNEHGDPVLGRFGWKAAQPDVAMQTAHAFSGDMGLSSPLTPSHWGDCTERQTECLELPHGAQEHLGDQEVPGELLELVSFYSRNLGVPARRDVEDEEVLRGKQIFYESGCTSCHTPKFVTSRDAGHEAQRFQLIWPYTDMLLHDMGEGLADNRSEGQANGREWRTPPLWGIGLTGTVNDEATFLHDGRARTILKAIVWHGGEAQAARDAVVALQPGDREALLTYLESL</sequence>
<evidence type="ECO:0000256" key="1">
    <source>
        <dbReference type="ARBA" id="ARBA00022617"/>
    </source>
</evidence>
<dbReference type="PROSITE" id="PS51007">
    <property type="entry name" value="CYTC"/>
    <property type="match status" value="1"/>
</dbReference>
<dbReference type="InterPro" id="IPR010538">
    <property type="entry name" value="DHOR"/>
</dbReference>
<dbReference type="GO" id="GO:0009055">
    <property type="term" value="F:electron transfer activity"/>
    <property type="evidence" value="ECO:0007669"/>
    <property type="project" value="InterPro"/>
</dbReference>
<accession>A0A918RWQ4</accession>
<dbReference type="InterPro" id="IPR036909">
    <property type="entry name" value="Cyt_c-like_dom_sf"/>
</dbReference>
<dbReference type="PIRSF" id="PIRSF028099">
    <property type="entry name" value="DUF1111"/>
    <property type="match status" value="1"/>
</dbReference>
<evidence type="ECO:0000256" key="5">
    <source>
        <dbReference type="SAM" id="SignalP"/>
    </source>
</evidence>
<evidence type="ECO:0000256" key="3">
    <source>
        <dbReference type="ARBA" id="ARBA00023004"/>
    </source>
</evidence>
<dbReference type="PANTHER" id="PTHR30600:SF4">
    <property type="entry name" value="CYTOCHROME C DOMAIN-CONTAINING PROTEIN"/>
    <property type="match status" value="1"/>
</dbReference>
<protein>
    <submittedName>
        <fullName evidence="7">Thiol oxidoreductase</fullName>
    </submittedName>
</protein>
<dbReference type="GO" id="GO:0004130">
    <property type="term" value="F:cytochrome-c peroxidase activity"/>
    <property type="evidence" value="ECO:0007669"/>
    <property type="project" value="TreeGrafter"/>
</dbReference>
<dbReference type="Pfam" id="PF06537">
    <property type="entry name" value="DHOR"/>
    <property type="match status" value="1"/>
</dbReference>
<reference evidence="7" key="2">
    <citation type="submission" date="2020-09" db="EMBL/GenBank/DDBJ databases">
        <authorList>
            <person name="Sun Q."/>
            <person name="Kim S."/>
        </authorList>
    </citation>
    <scope>NUCLEOTIDE SEQUENCE</scope>
    <source>
        <strain evidence="7">KCTC 32437</strain>
    </source>
</reference>
<keyword evidence="8" id="KW-1185">Reference proteome</keyword>
<keyword evidence="2 4" id="KW-0479">Metal-binding</keyword>
<feature type="domain" description="Cytochrome c" evidence="6">
    <location>
        <begin position="371"/>
        <end position="503"/>
    </location>
</feature>
<dbReference type="InterPro" id="IPR051395">
    <property type="entry name" value="Cytochrome_c_Peroxidase/MauG"/>
</dbReference>
<dbReference type="EMBL" id="BMZE01000001">
    <property type="protein sequence ID" value="GHA12295.1"/>
    <property type="molecule type" value="Genomic_DNA"/>
</dbReference>
<dbReference type="Proteomes" id="UP000646579">
    <property type="component" value="Unassembled WGS sequence"/>
</dbReference>
<organism evidence="7 8">
    <name type="scientific">Devosia pacifica</name>
    <dbReference type="NCBI Taxonomy" id="1335967"/>
    <lineage>
        <taxon>Bacteria</taxon>
        <taxon>Pseudomonadati</taxon>
        <taxon>Pseudomonadota</taxon>
        <taxon>Alphaproteobacteria</taxon>
        <taxon>Hyphomicrobiales</taxon>
        <taxon>Devosiaceae</taxon>
        <taxon>Devosia</taxon>
    </lineage>
</organism>
<evidence type="ECO:0000259" key="6">
    <source>
        <dbReference type="PROSITE" id="PS51007"/>
    </source>
</evidence>
<dbReference type="AlphaFoldDB" id="A0A918RWQ4"/>
<gene>
    <name evidence="7" type="ORF">GCM10007989_03430</name>
</gene>
<evidence type="ECO:0000256" key="4">
    <source>
        <dbReference type="PROSITE-ProRule" id="PRU00433"/>
    </source>
</evidence>
<dbReference type="GO" id="GO:0046872">
    <property type="term" value="F:metal ion binding"/>
    <property type="evidence" value="ECO:0007669"/>
    <property type="project" value="UniProtKB-KW"/>
</dbReference>
<reference evidence="7" key="1">
    <citation type="journal article" date="2014" name="Int. J. Syst. Evol. Microbiol.">
        <title>Complete genome sequence of Corynebacterium casei LMG S-19264T (=DSM 44701T), isolated from a smear-ripened cheese.</title>
        <authorList>
            <consortium name="US DOE Joint Genome Institute (JGI-PGF)"/>
            <person name="Walter F."/>
            <person name="Albersmeier A."/>
            <person name="Kalinowski J."/>
            <person name="Ruckert C."/>
        </authorList>
    </citation>
    <scope>NUCLEOTIDE SEQUENCE</scope>
    <source>
        <strain evidence="7">KCTC 32437</strain>
    </source>
</reference>
<dbReference type="InterPro" id="IPR009056">
    <property type="entry name" value="Cyt_c-like_dom"/>
</dbReference>
<evidence type="ECO:0000256" key="2">
    <source>
        <dbReference type="ARBA" id="ARBA00022723"/>
    </source>
</evidence>
<dbReference type="SUPFAM" id="SSF46626">
    <property type="entry name" value="Cytochrome c"/>
    <property type="match status" value="1"/>
</dbReference>
<keyword evidence="3 4" id="KW-0408">Iron</keyword>
<evidence type="ECO:0000313" key="8">
    <source>
        <dbReference type="Proteomes" id="UP000646579"/>
    </source>
</evidence>
<dbReference type="RefSeq" id="WP_189422795.1">
    <property type="nucleotide sequence ID" value="NZ_BMZE01000001.1"/>
</dbReference>
<feature type="signal peptide" evidence="5">
    <location>
        <begin position="1"/>
        <end position="22"/>
    </location>
</feature>
<dbReference type="Gene3D" id="1.10.760.10">
    <property type="entry name" value="Cytochrome c-like domain"/>
    <property type="match status" value="1"/>
</dbReference>
<evidence type="ECO:0000313" key="7">
    <source>
        <dbReference type="EMBL" id="GHA12295.1"/>
    </source>
</evidence>
<keyword evidence="1 4" id="KW-0349">Heme</keyword>
<feature type="chain" id="PRO_5037056959" evidence="5">
    <location>
        <begin position="23"/>
        <end position="503"/>
    </location>
</feature>